<dbReference type="Proteomes" id="UP000305778">
    <property type="component" value="Unassembled WGS sequence"/>
</dbReference>
<dbReference type="EMBL" id="SUMC01000223">
    <property type="protein sequence ID" value="TJZ94429.1"/>
    <property type="molecule type" value="Genomic_DNA"/>
</dbReference>
<evidence type="ECO:0000313" key="1">
    <source>
        <dbReference type="EMBL" id="TJZ94429.1"/>
    </source>
</evidence>
<organism evidence="1 2">
    <name type="scientific">Actinacidiphila oryziradicis</name>
    <dbReference type="NCBI Taxonomy" id="2571141"/>
    <lineage>
        <taxon>Bacteria</taxon>
        <taxon>Bacillati</taxon>
        <taxon>Actinomycetota</taxon>
        <taxon>Actinomycetes</taxon>
        <taxon>Kitasatosporales</taxon>
        <taxon>Streptomycetaceae</taxon>
        <taxon>Actinacidiphila</taxon>
    </lineage>
</organism>
<reference evidence="1 2" key="1">
    <citation type="submission" date="2019-04" db="EMBL/GenBank/DDBJ databases">
        <title>Streptomyces oryziradicis sp. nov., a novel actinomycete isolated from rhizosphere soil of rice (Oryza sativa L.).</title>
        <authorList>
            <person name="Li C."/>
        </authorList>
    </citation>
    <scope>NUCLEOTIDE SEQUENCE [LARGE SCALE GENOMIC DNA]</scope>
    <source>
        <strain evidence="1 2">NEAU-C40</strain>
    </source>
</reference>
<accession>A0A4U0RG13</accession>
<comment type="caution">
    <text evidence="1">The sequence shown here is derived from an EMBL/GenBank/DDBJ whole genome shotgun (WGS) entry which is preliminary data.</text>
</comment>
<gene>
    <name evidence="1" type="ORF">FCI23_53700</name>
</gene>
<proteinExistence type="predicted"/>
<name>A0A4U0RG13_9ACTN</name>
<evidence type="ECO:0000313" key="2">
    <source>
        <dbReference type="Proteomes" id="UP000305778"/>
    </source>
</evidence>
<dbReference type="AlphaFoldDB" id="A0A4U0RG13"/>
<keyword evidence="2" id="KW-1185">Reference proteome</keyword>
<sequence length="139" mass="15132">MATTDQDDSDATERRLGRAVLFLLQQAPMVTNPVVRADIETLLLSGQAMDFASRLHGFGRITNAQMIRQFARLAGIADRALILQILPVLKQADVIDFALKPDGTIGYVEEFVGVSGSIIRQTFKVLGQALSTGQCIVRS</sequence>
<protein>
    <submittedName>
        <fullName evidence="1">Uncharacterized protein</fullName>
    </submittedName>
</protein>
<dbReference type="RefSeq" id="WP_136731466.1">
    <property type="nucleotide sequence ID" value="NZ_SUMC01000223.1"/>
</dbReference>
<dbReference type="OrthoDB" id="2080138at2"/>